<keyword evidence="10" id="KW-1185">Reference proteome</keyword>
<evidence type="ECO:0000256" key="7">
    <source>
        <dbReference type="PROSITE-ProRule" id="PRU01360"/>
    </source>
</evidence>
<protein>
    <submittedName>
        <fullName evidence="9">SusC/RagA family TonB-linked outer membrane protein</fullName>
    </submittedName>
</protein>
<evidence type="ECO:0000256" key="2">
    <source>
        <dbReference type="ARBA" id="ARBA00022448"/>
    </source>
</evidence>
<dbReference type="InterPro" id="IPR036942">
    <property type="entry name" value="Beta-barrel_TonB_sf"/>
</dbReference>
<dbReference type="SUPFAM" id="SSF56935">
    <property type="entry name" value="Porins"/>
    <property type="match status" value="1"/>
</dbReference>
<keyword evidence="2 7" id="KW-0813">Transport</keyword>
<dbReference type="Gene3D" id="2.40.170.20">
    <property type="entry name" value="TonB-dependent receptor, beta-barrel domain"/>
    <property type="match status" value="1"/>
</dbReference>
<name>A0ABM8I774_9BACE</name>
<comment type="similarity">
    <text evidence="7">Belongs to the TonB-dependent receptor family.</text>
</comment>
<dbReference type="NCBIfam" id="TIGR04056">
    <property type="entry name" value="OMP_RagA_SusC"/>
    <property type="match status" value="1"/>
</dbReference>
<evidence type="ECO:0000256" key="6">
    <source>
        <dbReference type="ARBA" id="ARBA00023237"/>
    </source>
</evidence>
<keyword evidence="4 7" id="KW-0812">Transmembrane</keyword>
<evidence type="ECO:0000313" key="9">
    <source>
        <dbReference type="EMBL" id="BEG97972.1"/>
    </source>
</evidence>
<proteinExistence type="inferred from homology"/>
<dbReference type="InterPro" id="IPR023997">
    <property type="entry name" value="TonB-dep_OMP_SusC/RagA_CS"/>
</dbReference>
<evidence type="ECO:0000256" key="5">
    <source>
        <dbReference type="ARBA" id="ARBA00023136"/>
    </source>
</evidence>
<sequence>MLVLIVMTTLPVLAKDITVKGVVKESSGETVIGASVAVKGTSIGTSTGIDGDFILNKVPENGSLVISYIGMKPQTVAVNGRTFIEIILEKDSKVLDEVVVVGYGTQKKANLTGTVNTVKTEAIIGKPATSLANALQGVTPGVTVISRPGNLGSDMGSINVRGRGNLGTSAPLYILDGVPVSEGDFQRIPPGDIESISILKDAAASSIYGSRAAYGVFLVTTKKGKEGKTSVSYGSYYGWQSATVLPDKLGSLDYANLINEANLNAGKKAVYSQEQLDIIKSGSQPDLYPNNDWYSLVYRKTAPMQEHNVTVSGGGKTRYFVSGTYYDQESLVRGRTLDRYSFRANTERDFTDFFRMGTNISFVKDDYNQDGGDFSITDLDRMTPLTVAKHSDGTWGSVTAGTESAVLAKDNPLRKIAEYGRSNYQTSRFNASLNANLRPIKGMEINGIFSYNKYDKNASSFVNTVDPIIGFIKKAPLGGTSVITNKLTNTWETSSTFMSQVYASYSKTFGAHDASIMAGTQYENYSYKSLMASRKNFPSNELNAINGGSASADDLDNSGSISERGFSSQFGRINYAYAGKYLFEANVRFDQSSQFAPGHRLGVFPSFSGAWRLSEEAFMKNIDWLSNLKLRASWGKLGNVNNVGYYDYFDMLKTGTAGIMGDNKVNGAWPSKQANKELTWETVTMTNIGVDAGFFNNTFDFQLDVFNKVTSDILLVMPQPLEGGYASKEEMSTNAGKVTNKGIEFAANYRGKIGDLQYTISGNVTKIWNEVINLNEQIFPPSDVYITSVGNAIGSFYGYKAEGLFVDQKDIDNHVKQDAQTKPGDIKYKDVNGDNVFNADDRTILGNDVPYFTYGLSLNAAYKGFDLSIQGQGVNDVQVYLSGESSQAFFNGAGAKKYHLGRWTAENPDPNAIYPRILPTANNNQNVRISSFWLYDADYFRIKSLIFGYTLPNILTQKVGINKARIYMSGSNLFTLRADKRMKDFDPEVASSRGSYPNLKVFSLGVNVTF</sequence>
<keyword evidence="3 7" id="KW-1134">Transmembrane beta strand</keyword>
<dbReference type="InterPro" id="IPR023996">
    <property type="entry name" value="TonB-dep_OMP_SusC/RagA"/>
</dbReference>
<dbReference type="InterPro" id="IPR037066">
    <property type="entry name" value="Plug_dom_sf"/>
</dbReference>
<dbReference type="SUPFAM" id="SSF49464">
    <property type="entry name" value="Carboxypeptidase regulatory domain-like"/>
    <property type="match status" value="1"/>
</dbReference>
<dbReference type="Pfam" id="PF07715">
    <property type="entry name" value="Plug"/>
    <property type="match status" value="1"/>
</dbReference>
<accession>A0ABM8I774</accession>
<evidence type="ECO:0000256" key="3">
    <source>
        <dbReference type="ARBA" id="ARBA00022452"/>
    </source>
</evidence>
<feature type="domain" description="TonB-dependent receptor plug" evidence="8">
    <location>
        <begin position="108"/>
        <end position="216"/>
    </location>
</feature>
<evidence type="ECO:0000256" key="1">
    <source>
        <dbReference type="ARBA" id="ARBA00004571"/>
    </source>
</evidence>
<reference evidence="9 10" key="1">
    <citation type="submission" date="2023-04" db="EMBL/GenBank/DDBJ databases">
        <title>Draft genome sequence of acteroides sedimenti strain YN3PY1.</title>
        <authorList>
            <person name="Yoshida N."/>
        </authorList>
    </citation>
    <scope>NUCLEOTIDE SEQUENCE [LARGE SCALE GENOMIC DNA]</scope>
    <source>
        <strain evidence="9 10">YN3PY1</strain>
    </source>
</reference>
<keyword evidence="5 7" id="KW-0472">Membrane</keyword>
<gene>
    <name evidence="9" type="ORF">BSYN_02370</name>
</gene>
<dbReference type="PROSITE" id="PS52016">
    <property type="entry name" value="TONB_DEPENDENT_REC_3"/>
    <property type="match status" value="1"/>
</dbReference>
<dbReference type="Gene3D" id="2.60.40.1120">
    <property type="entry name" value="Carboxypeptidase-like, regulatory domain"/>
    <property type="match status" value="1"/>
</dbReference>
<dbReference type="Pfam" id="PF13715">
    <property type="entry name" value="CarbopepD_reg_2"/>
    <property type="match status" value="1"/>
</dbReference>
<dbReference type="InterPro" id="IPR012910">
    <property type="entry name" value="Plug_dom"/>
</dbReference>
<evidence type="ECO:0000313" key="10">
    <source>
        <dbReference type="Proteomes" id="UP001496674"/>
    </source>
</evidence>
<dbReference type="NCBIfam" id="TIGR04057">
    <property type="entry name" value="SusC_RagA_signa"/>
    <property type="match status" value="1"/>
</dbReference>
<comment type="subcellular location">
    <subcellularLocation>
        <location evidence="1 7">Cell outer membrane</location>
        <topology evidence="1 7">Multi-pass membrane protein</topology>
    </subcellularLocation>
</comment>
<dbReference type="EMBL" id="AP028055">
    <property type="protein sequence ID" value="BEG97972.1"/>
    <property type="molecule type" value="Genomic_DNA"/>
</dbReference>
<keyword evidence="6 7" id="KW-0998">Cell outer membrane</keyword>
<dbReference type="InterPro" id="IPR008969">
    <property type="entry name" value="CarboxyPept-like_regulatory"/>
</dbReference>
<organism evidence="9 10">
    <name type="scientific">Bacteroides sedimenti</name>
    <dbReference type="NCBI Taxonomy" id="2136147"/>
    <lineage>
        <taxon>Bacteria</taxon>
        <taxon>Pseudomonadati</taxon>
        <taxon>Bacteroidota</taxon>
        <taxon>Bacteroidia</taxon>
        <taxon>Bacteroidales</taxon>
        <taxon>Bacteroidaceae</taxon>
        <taxon>Bacteroides</taxon>
    </lineage>
</organism>
<evidence type="ECO:0000259" key="8">
    <source>
        <dbReference type="Pfam" id="PF07715"/>
    </source>
</evidence>
<dbReference type="Gene3D" id="2.170.130.10">
    <property type="entry name" value="TonB-dependent receptor, plug domain"/>
    <property type="match status" value="1"/>
</dbReference>
<dbReference type="Proteomes" id="UP001496674">
    <property type="component" value="Chromosome"/>
</dbReference>
<evidence type="ECO:0000256" key="4">
    <source>
        <dbReference type="ARBA" id="ARBA00022692"/>
    </source>
</evidence>
<dbReference type="InterPro" id="IPR039426">
    <property type="entry name" value="TonB-dep_rcpt-like"/>
</dbReference>